<dbReference type="RefSeq" id="WP_358283462.1">
    <property type="nucleotide sequence ID" value="NZ_JBEYGJ010000016.1"/>
</dbReference>
<dbReference type="SMART" id="SM00824">
    <property type="entry name" value="PKS_TE"/>
    <property type="match status" value="1"/>
</dbReference>
<dbReference type="EMBL" id="JBIAFP010000001">
    <property type="protein sequence ID" value="MFE9223045.1"/>
    <property type="molecule type" value="Genomic_DNA"/>
</dbReference>
<dbReference type="InterPro" id="IPR012223">
    <property type="entry name" value="TEII"/>
</dbReference>
<proteinExistence type="inferred from homology"/>
<dbReference type="Proteomes" id="UP001601288">
    <property type="component" value="Unassembled WGS sequence"/>
</dbReference>
<evidence type="ECO:0000313" key="5">
    <source>
        <dbReference type="Proteomes" id="UP001601288"/>
    </source>
</evidence>
<dbReference type="InterPro" id="IPR001031">
    <property type="entry name" value="Thioesterase"/>
</dbReference>
<comment type="similarity">
    <text evidence="1">Belongs to the thioesterase family.</text>
</comment>
<dbReference type="PANTHER" id="PTHR11487:SF0">
    <property type="entry name" value="S-ACYL FATTY ACID SYNTHASE THIOESTERASE, MEDIUM CHAIN"/>
    <property type="match status" value="1"/>
</dbReference>
<dbReference type="Pfam" id="PF00975">
    <property type="entry name" value="Thioesterase"/>
    <property type="match status" value="1"/>
</dbReference>
<keyword evidence="2" id="KW-0378">Hydrolase</keyword>
<dbReference type="InterPro" id="IPR029058">
    <property type="entry name" value="AB_hydrolase_fold"/>
</dbReference>
<gene>
    <name evidence="4" type="ORF">ACFYM3_00115</name>
</gene>
<evidence type="ECO:0000256" key="2">
    <source>
        <dbReference type="ARBA" id="ARBA00022801"/>
    </source>
</evidence>
<accession>A0ABW6L3H2</accession>
<name>A0ABW6L3H2_9ACTN</name>
<dbReference type="SUPFAM" id="SSF53474">
    <property type="entry name" value="alpha/beta-Hydrolases"/>
    <property type="match status" value="1"/>
</dbReference>
<dbReference type="InterPro" id="IPR020802">
    <property type="entry name" value="TesA-like"/>
</dbReference>
<evidence type="ECO:0000256" key="1">
    <source>
        <dbReference type="ARBA" id="ARBA00007169"/>
    </source>
</evidence>
<dbReference type="PANTHER" id="PTHR11487">
    <property type="entry name" value="THIOESTERASE"/>
    <property type="match status" value="1"/>
</dbReference>
<comment type="caution">
    <text evidence="4">The sequence shown here is derived from an EMBL/GenBank/DDBJ whole genome shotgun (WGS) entry which is preliminary data.</text>
</comment>
<reference evidence="4 5" key="1">
    <citation type="submission" date="2024-10" db="EMBL/GenBank/DDBJ databases">
        <title>The Natural Products Discovery Center: Release of the First 8490 Sequenced Strains for Exploring Actinobacteria Biosynthetic Diversity.</title>
        <authorList>
            <person name="Kalkreuter E."/>
            <person name="Kautsar S.A."/>
            <person name="Yang D."/>
            <person name="Bader C.D."/>
            <person name="Teijaro C.N."/>
            <person name="Fluegel L."/>
            <person name="Davis C.M."/>
            <person name="Simpson J.R."/>
            <person name="Lauterbach L."/>
            <person name="Steele A.D."/>
            <person name="Gui C."/>
            <person name="Meng S."/>
            <person name="Li G."/>
            <person name="Viehrig K."/>
            <person name="Ye F."/>
            <person name="Su P."/>
            <person name="Kiefer A.F."/>
            <person name="Nichols A."/>
            <person name="Cepeda A.J."/>
            <person name="Yan W."/>
            <person name="Fan B."/>
            <person name="Jiang Y."/>
            <person name="Adhikari A."/>
            <person name="Zheng C.-J."/>
            <person name="Schuster L."/>
            <person name="Cowan T.M."/>
            <person name="Smanski M.J."/>
            <person name="Chevrette M.G."/>
            <person name="De Carvalho L.P.S."/>
            <person name="Shen B."/>
        </authorList>
    </citation>
    <scope>NUCLEOTIDE SEQUENCE [LARGE SCALE GENOMIC DNA]</scope>
    <source>
        <strain evidence="4 5">NPDC007066</strain>
    </source>
</reference>
<evidence type="ECO:0000313" key="4">
    <source>
        <dbReference type="EMBL" id="MFE9223045.1"/>
    </source>
</evidence>
<dbReference type="Gene3D" id="3.40.50.1820">
    <property type="entry name" value="alpha/beta hydrolase"/>
    <property type="match status" value="1"/>
</dbReference>
<protein>
    <submittedName>
        <fullName evidence="4">Thioesterase II family protein</fullName>
    </submittedName>
</protein>
<organism evidence="4 5">
    <name type="scientific">Streptomyces massasporeus</name>
    <dbReference type="NCBI Taxonomy" id="67324"/>
    <lineage>
        <taxon>Bacteria</taxon>
        <taxon>Bacillati</taxon>
        <taxon>Actinomycetota</taxon>
        <taxon>Actinomycetes</taxon>
        <taxon>Kitasatosporales</taxon>
        <taxon>Streptomycetaceae</taxon>
        <taxon>Streptomyces</taxon>
    </lineage>
</organism>
<evidence type="ECO:0000259" key="3">
    <source>
        <dbReference type="SMART" id="SM00824"/>
    </source>
</evidence>
<sequence>MLFPVDSWIRDFGLAPAAPVRLLCFPHAGGTAAYYRPLAAALAPDVDILAVQYPGRQERFRERLVDTVGELADGVADAVRPLLYQPLSFFGHSMGAAVAYEVALRLQTRGHRLRTFFVSGQSTPAARRDRGVHSLPDGLLAAELQRLGATDPAILADRELLGVLLPAIRADYRAIETYRRSYEPTLDCPIVTLTGTADPYVRPSEAAAWSRLTRHDFAFHELPGDHFFLDTQRDRVCEILRRHLTPSPTADRR</sequence>
<feature type="domain" description="Thioesterase TesA-like" evidence="3">
    <location>
        <begin position="23"/>
        <end position="244"/>
    </location>
</feature>
<keyword evidence="5" id="KW-1185">Reference proteome</keyword>